<keyword evidence="9" id="KW-1185">Reference proteome</keyword>
<dbReference type="PANTHER" id="PTHR30349:SF41">
    <property type="entry name" value="INTEGRASE_RECOMBINASE PROTEIN MJ0367-RELATED"/>
    <property type="match status" value="1"/>
</dbReference>
<evidence type="ECO:0000259" key="7">
    <source>
        <dbReference type="PROSITE" id="PS51900"/>
    </source>
</evidence>
<name>A0ABV2MA58_9HYPH</name>
<sequence length="357" mass="40435">MGTINARKRKDGSTAYTAQILRKKGGAIVWREAKTFDREREAKAWIRFRESELDRPGGLDKVTAKTSTLADAIDRYNNEKSEIGRTKAQVLETIKDFAIAGMDCSSIRSGDIVAFAQELLSGGRKPQTVGNYISHLAAIFRIAKPAWGMQLDQSAMRDAQVVLRDLGTTSKSDKRDRRPTLAELDLLMEFFVERQTRAPQSAPMHKIIAFAIFSTRRQEEITRIAWADLDKAHGRVLVRDMKHPGQKKGNDVWVELPPEALRIIETMPKKKDRIFPCGTDAISAAFTRACHTLQIDDLRFHDLRHEGVSRLFETGRTIPLAASVSGHKSWSSLQRYSHLREVGDKFENWKWLDSICS</sequence>
<comment type="similarity">
    <text evidence="1">Belongs to the 'phage' integrase family.</text>
</comment>
<keyword evidence="3 5" id="KW-0238">DNA-binding</keyword>
<feature type="domain" description="Tyr recombinase" evidence="6">
    <location>
        <begin position="174"/>
        <end position="353"/>
    </location>
</feature>
<dbReference type="InterPro" id="IPR044068">
    <property type="entry name" value="CB"/>
</dbReference>
<proteinExistence type="inferred from homology"/>
<evidence type="ECO:0000256" key="3">
    <source>
        <dbReference type="ARBA" id="ARBA00023125"/>
    </source>
</evidence>
<evidence type="ECO:0000313" key="8">
    <source>
        <dbReference type="EMBL" id="MET3753355.1"/>
    </source>
</evidence>
<keyword evidence="4" id="KW-0233">DNA recombination</keyword>
<reference evidence="8 9" key="1">
    <citation type="submission" date="2024-06" db="EMBL/GenBank/DDBJ databases">
        <title>Genomic Encyclopedia of Type Strains, Phase IV (KMG-IV): sequencing the most valuable type-strain genomes for metagenomic binning, comparative biology and taxonomic classification.</title>
        <authorList>
            <person name="Goeker M."/>
        </authorList>
    </citation>
    <scope>NUCLEOTIDE SEQUENCE [LARGE SCALE GENOMIC DNA]</scope>
    <source>
        <strain evidence="8 9">DSM 29288</strain>
    </source>
</reference>
<keyword evidence="2" id="KW-0229">DNA integration</keyword>
<comment type="caution">
    <text evidence="8">The sequence shown here is derived from an EMBL/GenBank/DDBJ whole genome shotgun (WGS) entry which is preliminary data.</text>
</comment>
<evidence type="ECO:0000256" key="5">
    <source>
        <dbReference type="PROSITE-ProRule" id="PRU01248"/>
    </source>
</evidence>
<dbReference type="SUPFAM" id="SSF56349">
    <property type="entry name" value="DNA breaking-rejoining enzymes"/>
    <property type="match status" value="1"/>
</dbReference>
<dbReference type="GeneID" id="91149136"/>
<organism evidence="8 9">
    <name type="scientific">Rhizobium binae</name>
    <dbReference type="NCBI Taxonomy" id="1138190"/>
    <lineage>
        <taxon>Bacteria</taxon>
        <taxon>Pseudomonadati</taxon>
        <taxon>Pseudomonadota</taxon>
        <taxon>Alphaproteobacteria</taxon>
        <taxon>Hyphomicrobiales</taxon>
        <taxon>Rhizobiaceae</taxon>
        <taxon>Rhizobium/Agrobacterium group</taxon>
        <taxon>Rhizobium</taxon>
    </lineage>
</organism>
<dbReference type="InterPro" id="IPR050090">
    <property type="entry name" value="Tyrosine_recombinase_XerCD"/>
</dbReference>
<dbReference type="InterPro" id="IPR011010">
    <property type="entry name" value="DNA_brk_join_enz"/>
</dbReference>
<dbReference type="PANTHER" id="PTHR30349">
    <property type="entry name" value="PHAGE INTEGRASE-RELATED"/>
    <property type="match status" value="1"/>
</dbReference>
<feature type="domain" description="Core-binding (CB)" evidence="7">
    <location>
        <begin position="67"/>
        <end position="144"/>
    </location>
</feature>
<dbReference type="RefSeq" id="WP_168302021.1">
    <property type="nucleotide sequence ID" value="NZ_CP071604.1"/>
</dbReference>
<dbReference type="EMBL" id="JBEPMY010000001">
    <property type="protein sequence ID" value="MET3753355.1"/>
    <property type="molecule type" value="Genomic_DNA"/>
</dbReference>
<evidence type="ECO:0000256" key="2">
    <source>
        <dbReference type="ARBA" id="ARBA00022908"/>
    </source>
</evidence>
<dbReference type="Gene3D" id="1.10.443.10">
    <property type="entry name" value="Intergrase catalytic core"/>
    <property type="match status" value="1"/>
</dbReference>
<gene>
    <name evidence="8" type="ORF">ABID08_000694</name>
</gene>
<evidence type="ECO:0000256" key="4">
    <source>
        <dbReference type="ARBA" id="ARBA00023172"/>
    </source>
</evidence>
<dbReference type="Pfam" id="PF00589">
    <property type="entry name" value="Phage_integrase"/>
    <property type="match status" value="1"/>
</dbReference>
<accession>A0ABV2MA58</accession>
<dbReference type="PROSITE" id="PS51898">
    <property type="entry name" value="TYR_RECOMBINASE"/>
    <property type="match status" value="1"/>
</dbReference>
<evidence type="ECO:0000259" key="6">
    <source>
        <dbReference type="PROSITE" id="PS51898"/>
    </source>
</evidence>
<dbReference type="InterPro" id="IPR002104">
    <property type="entry name" value="Integrase_catalytic"/>
</dbReference>
<dbReference type="InterPro" id="IPR013762">
    <property type="entry name" value="Integrase-like_cat_sf"/>
</dbReference>
<evidence type="ECO:0000313" key="9">
    <source>
        <dbReference type="Proteomes" id="UP001549077"/>
    </source>
</evidence>
<dbReference type="Proteomes" id="UP001549077">
    <property type="component" value="Unassembled WGS sequence"/>
</dbReference>
<dbReference type="PROSITE" id="PS51900">
    <property type="entry name" value="CB"/>
    <property type="match status" value="1"/>
</dbReference>
<protein>
    <submittedName>
        <fullName evidence="8">Integrase</fullName>
    </submittedName>
</protein>
<evidence type="ECO:0000256" key="1">
    <source>
        <dbReference type="ARBA" id="ARBA00008857"/>
    </source>
</evidence>